<comment type="caution">
    <text evidence="1">The sequence shown here is derived from an EMBL/GenBank/DDBJ whole genome shotgun (WGS) entry which is preliminary data.</text>
</comment>
<protein>
    <submittedName>
        <fullName evidence="1">Uncharacterized protein</fullName>
    </submittedName>
</protein>
<dbReference type="AlphaFoldDB" id="A0A4Y2FRG1"/>
<keyword evidence="2" id="KW-1185">Reference proteome</keyword>
<organism evidence="1 2">
    <name type="scientific">Araneus ventricosus</name>
    <name type="common">Orbweaver spider</name>
    <name type="synonym">Epeira ventricosa</name>
    <dbReference type="NCBI Taxonomy" id="182803"/>
    <lineage>
        <taxon>Eukaryota</taxon>
        <taxon>Metazoa</taxon>
        <taxon>Ecdysozoa</taxon>
        <taxon>Arthropoda</taxon>
        <taxon>Chelicerata</taxon>
        <taxon>Arachnida</taxon>
        <taxon>Araneae</taxon>
        <taxon>Araneomorphae</taxon>
        <taxon>Entelegynae</taxon>
        <taxon>Araneoidea</taxon>
        <taxon>Araneidae</taxon>
        <taxon>Araneus</taxon>
    </lineage>
</organism>
<dbReference type="Proteomes" id="UP000499080">
    <property type="component" value="Unassembled WGS sequence"/>
</dbReference>
<evidence type="ECO:0000313" key="1">
    <source>
        <dbReference type="EMBL" id="GBM44112.1"/>
    </source>
</evidence>
<gene>
    <name evidence="1" type="ORF">AVEN_242220_1</name>
</gene>
<sequence>MFLQSYMMLKSHRIFSTKLMFYILILHMPIPALEYSSSNHSTIRFCPFHPYPSMTSKPWHRNREAIHNPELYQSDTVYHVDTVYQPTEKERNGGDFFSRPITDTEYLILLVCII</sequence>
<evidence type="ECO:0000313" key="2">
    <source>
        <dbReference type="Proteomes" id="UP000499080"/>
    </source>
</evidence>
<dbReference type="EMBL" id="BGPR01001055">
    <property type="protein sequence ID" value="GBM44112.1"/>
    <property type="molecule type" value="Genomic_DNA"/>
</dbReference>
<proteinExistence type="predicted"/>
<reference evidence="1 2" key="1">
    <citation type="journal article" date="2019" name="Sci. Rep.">
        <title>Orb-weaving spider Araneus ventricosus genome elucidates the spidroin gene catalogue.</title>
        <authorList>
            <person name="Kono N."/>
            <person name="Nakamura H."/>
            <person name="Ohtoshi R."/>
            <person name="Moran D.A.P."/>
            <person name="Shinohara A."/>
            <person name="Yoshida Y."/>
            <person name="Fujiwara M."/>
            <person name="Mori M."/>
            <person name="Tomita M."/>
            <person name="Arakawa K."/>
        </authorList>
    </citation>
    <scope>NUCLEOTIDE SEQUENCE [LARGE SCALE GENOMIC DNA]</scope>
</reference>
<accession>A0A4Y2FRG1</accession>
<name>A0A4Y2FRG1_ARAVE</name>